<sequence length="357" mass="39135">MRGAALRTAAARRALSTGRTVGHSGHLSAEALRNQHDAPAVPASSSLSHKQKYLFDLNGFLVLRNVLTDAELGAANAAIDAHLATELHERTGPLRTSALYGRESRELAGDGATGRFDMGGMLAWAEPHREPFREFLCHPRVAPALIELLGVGYRLDHSPLMIAMQRGSEGHTLHGGAVTEAGEPAWPLSYEFRHGQMRSQLLTVCMQLADADEGDGGFCVVPGSHKANFAVPPALADLADPELNEFLRQPRVLAGDVLLFTEAVLHGTLPWRAAHQRRTVIYRFAPAGSAYGRGYSPQWPPKTLEGMTEAQQAVMQPPFHPRMNRPLVGRDGKACQPRERARFKIEFDERVFGSRFF</sequence>
<dbReference type="SUPFAM" id="SSF51197">
    <property type="entry name" value="Clavaminate synthase-like"/>
    <property type="match status" value="1"/>
</dbReference>
<dbReference type="Pfam" id="PF05721">
    <property type="entry name" value="PhyH"/>
    <property type="match status" value="1"/>
</dbReference>
<dbReference type="PANTHER" id="PTHR20883:SF15">
    <property type="entry name" value="PHYTANOYL-COA DIOXYGENASE DOMAIN-CONTAINING PROTEIN 1"/>
    <property type="match status" value="1"/>
</dbReference>
<dbReference type="InterPro" id="IPR008775">
    <property type="entry name" value="Phytyl_CoA_dOase-like"/>
</dbReference>
<evidence type="ECO:0000256" key="1">
    <source>
        <dbReference type="ARBA" id="ARBA00001962"/>
    </source>
</evidence>
<evidence type="ECO:0000313" key="4">
    <source>
        <dbReference type="EMBL" id="KAL1503143.1"/>
    </source>
</evidence>
<dbReference type="GO" id="GO:0046872">
    <property type="term" value="F:metal ion binding"/>
    <property type="evidence" value="ECO:0007669"/>
    <property type="project" value="UniProtKB-KW"/>
</dbReference>
<evidence type="ECO:0008006" key="6">
    <source>
        <dbReference type="Google" id="ProtNLM"/>
    </source>
</evidence>
<evidence type="ECO:0000256" key="2">
    <source>
        <dbReference type="ARBA" id="ARBA00022723"/>
    </source>
</evidence>
<dbReference type="PANTHER" id="PTHR20883">
    <property type="entry name" value="PHYTANOYL-COA DIOXYGENASE DOMAIN CONTAINING 1"/>
    <property type="match status" value="1"/>
</dbReference>
<keyword evidence="2" id="KW-0479">Metal-binding</keyword>
<accession>A0AB34IPF1</accession>
<comment type="caution">
    <text evidence="4">The sequence shown here is derived from an EMBL/GenBank/DDBJ whole genome shotgun (WGS) entry which is preliminary data.</text>
</comment>
<organism evidence="4 5">
    <name type="scientific">Prymnesium parvum</name>
    <name type="common">Toxic golden alga</name>
    <dbReference type="NCBI Taxonomy" id="97485"/>
    <lineage>
        <taxon>Eukaryota</taxon>
        <taxon>Haptista</taxon>
        <taxon>Haptophyta</taxon>
        <taxon>Prymnesiophyceae</taxon>
        <taxon>Prymnesiales</taxon>
        <taxon>Prymnesiaceae</taxon>
        <taxon>Prymnesium</taxon>
    </lineage>
</organism>
<keyword evidence="5" id="KW-1185">Reference proteome</keyword>
<dbReference type="AlphaFoldDB" id="A0AB34IPF1"/>
<evidence type="ECO:0000313" key="5">
    <source>
        <dbReference type="Proteomes" id="UP001515480"/>
    </source>
</evidence>
<gene>
    <name evidence="4" type="ORF">AB1Y20_011205</name>
</gene>
<proteinExistence type="predicted"/>
<reference evidence="4 5" key="1">
    <citation type="journal article" date="2024" name="Science">
        <title>Giant polyketide synthase enzymes in the biosynthesis of giant marine polyether toxins.</title>
        <authorList>
            <person name="Fallon T.R."/>
            <person name="Shende V.V."/>
            <person name="Wierzbicki I.H."/>
            <person name="Pendleton A.L."/>
            <person name="Watervoot N.F."/>
            <person name="Auber R.P."/>
            <person name="Gonzalez D.J."/>
            <person name="Wisecaver J.H."/>
            <person name="Moore B.S."/>
        </authorList>
    </citation>
    <scope>NUCLEOTIDE SEQUENCE [LARGE SCALE GENOMIC DNA]</scope>
    <source>
        <strain evidence="4 5">12B1</strain>
    </source>
</reference>
<evidence type="ECO:0000256" key="3">
    <source>
        <dbReference type="ARBA" id="ARBA00023004"/>
    </source>
</evidence>
<name>A0AB34IPF1_PRYPA</name>
<protein>
    <recommendedName>
        <fullName evidence="6">Phytanoyl-CoA dioxygenase family protein</fullName>
    </recommendedName>
</protein>
<keyword evidence="3" id="KW-0408">Iron</keyword>
<comment type="cofactor">
    <cofactor evidence="1">
        <name>Fe cation</name>
        <dbReference type="ChEBI" id="CHEBI:24875"/>
    </cofactor>
</comment>
<dbReference type="Proteomes" id="UP001515480">
    <property type="component" value="Unassembled WGS sequence"/>
</dbReference>
<dbReference type="EMBL" id="JBGBPQ010000022">
    <property type="protein sequence ID" value="KAL1503143.1"/>
    <property type="molecule type" value="Genomic_DNA"/>
</dbReference>
<dbReference type="Gene3D" id="2.60.120.620">
    <property type="entry name" value="q2cbj1_9rhob like domain"/>
    <property type="match status" value="1"/>
</dbReference>